<dbReference type="AlphaFoldDB" id="A0A0D1YRJ0"/>
<sequence>METSYGRSHSAERPILYHHNEQISSGSEMGPFQCCGLENSQLLSIHSPCRTPLHNTIYVDLAIQRCSEDLIRDAEISNLSNPRFYHLTSQGPLSTFLKTIPRCSRARFGRRSEMSTFVVY</sequence>
<dbReference type="GeneID" id="27313436"/>
<protein>
    <submittedName>
        <fullName evidence="1">Uncharacterized protein</fullName>
    </submittedName>
</protein>
<organism evidence="1 2">
    <name type="scientific">Verruconis gallopava</name>
    <dbReference type="NCBI Taxonomy" id="253628"/>
    <lineage>
        <taxon>Eukaryota</taxon>
        <taxon>Fungi</taxon>
        <taxon>Dikarya</taxon>
        <taxon>Ascomycota</taxon>
        <taxon>Pezizomycotina</taxon>
        <taxon>Dothideomycetes</taxon>
        <taxon>Pleosporomycetidae</taxon>
        <taxon>Venturiales</taxon>
        <taxon>Sympoventuriaceae</taxon>
        <taxon>Verruconis</taxon>
    </lineage>
</organism>
<dbReference type="Proteomes" id="UP000053259">
    <property type="component" value="Unassembled WGS sequence"/>
</dbReference>
<dbReference type="RefSeq" id="XP_016213111.1">
    <property type="nucleotide sequence ID" value="XM_016358972.1"/>
</dbReference>
<gene>
    <name evidence="1" type="ORF">PV09_05463</name>
</gene>
<dbReference type="HOGENOM" id="CLU_2051456_0_0_1"/>
<evidence type="ECO:0000313" key="1">
    <source>
        <dbReference type="EMBL" id="KIW03242.1"/>
    </source>
</evidence>
<dbReference type="InParanoid" id="A0A0D1YRJ0"/>
<dbReference type="VEuPathDB" id="FungiDB:PV09_05463"/>
<accession>A0A0D1YRJ0</accession>
<keyword evidence="2" id="KW-1185">Reference proteome</keyword>
<proteinExistence type="predicted"/>
<name>A0A0D1YRJ0_9PEZI</name>
<reference evidence="1 2" key="1">
    <citation type="submission" date="2015-01" db="EMBL/GenBank/DDBJ databases">
        <title>The Genome Sequence of Ochroconis gallopava CBS43764.</title>
        <authorList>
            <consortium name="The Broad Institute Genomics Platform"/>
            <person name="Cuomo C."/>
            <person name="de Hoog S."/>
            <person name="Gorbushina A."/>
            <person name="Stielow B."/>
            <person name="Teixiera M."/>
            <person name="Abouelleil A."/>
            <person name="Chapman S.B."/>
            <person name="Priest M."/>
            <person name="Young S.K."/>
            <person name="Wortman J."/>
            <person name="Nusbaum C."/>
            <person name="Birren B."/>
        </authorList>
    </citation>
    <scope>NUCLEOTIDE SEQUENCE [LARGE SCALE GENOMIC DNA]</scope>
    <source>
        <strain evidence="1 2">CBS 43764</strain>
    </source>
</reference>
<evidence type="ECO:0000313" key="2">
    <source>
        <dbReference type="Proteomes" id="UP000053259"/>
    </source>
</evidence>
<dbReference type="EMBL" id="KN847545">
    <property type="protein sequence ID" value="KIW03242.1"/>
    <property type="molecule type" value="Genomic_DNA"/>
</dbReference>